<dbReference type="PROSITE" id="PS51257">
    <property type="entry name" value="PROKAR_LIPOPROTEIN"/>
    <property type="match status" value="1"/>
</dbReference>
<name>A0A0S2KM83_9BACT</name>
<dbReference type="SUPFAM" id="SSF51445">
    <property type="entry name" value="(Trans)glycosidases"/>
    <property type="match status" value="1"/>
</dbReference>
<dbReference type="RefSeq" id="WP_060544441.1">
    <property type="nucleotide sequence ID" value="NZ_CP013195.1"/>
</dbReference>
<keyword evidence="1" id="KW-0732">Signal</keyword>
<dbReference type="GO" id="GO:0004553">
    <property type="term" value="F:hydrolase activity, hydrolyzing O-glycosyl compounds"/>
    <property type="evidence" value="ECO:0007669"/>
    <property type="project" value="InterPro"/>
</dbReference>
<dbReference type="Pfam" id="PF16141">
    <property type="entry name" value="GH18_BT1044-like"/>
    <property type="match status" value="1"/>
</dbReference>
<dbReference type="InterPro" id="IPR017853">
    <property type="entry name" value="GH"/>
</dbReference>
<gene>
    <name evidence="2" type="ORF">AS203_10175</name>
</gene>
<evidence type="ECO:0000313" key="3">
    <source>
        <dbReference type="Proteomes" id="UP000056252"/>
    </source>
</evidence>
<dbReference type="GO" id="GO:0005975">
    <property type="term" value="P:carbohydrate metabolic process"/>
    <property type="evidence" value="ECO:0007669"/>
    <property type="project" value="InterPro"/>
</dbReference>
<keyword evidence="2" id="KW-0326">Glycosidase</keyword>
<dbReference type="eggNOG" id="COG3325">
    <property type="taxonomic scope" value="Bacteria"/>
</dbReference>
<protein>
    <submittedName>
        <fullName evidence="2">Endoglycosidase</fullName>
    </submittedName>
</protein>
<dbReference type="OrthoDB" id="7183084at2"/>
<evidence type="ECO:0000256" key="1">
    <source>
        <dbReference type="SAM" id="SignalP"/>
    </source>
</evidence>
<dbReference type="InterPro" id="IPR032320">
    <property type="entry name" value="GH18_BT1044-like"/>
</dbReference>
<dbReference type="AlphaFoldDB" id="A0A0S2KM83"/>
<keyword evidence="3" id="KW-1185">Reference proteome</keyword>
<dbReference type="STRING" id="76123.AS203_10175"/>
<dbReference type="EMBL" id="CP013195">
    <property type="protein sequence ID" value="ALO49414.1"/>
    <property type="molecule type" value="Genomic_DNA"/>
</dbReference>
<dbReference type="Gene3D" id="3.20.20.80">
    <property type="entry name" value="Glycosidases"/>
    <property type="match status" value="1"/>
</dbReference>
<proteinExistence type="predicted"/>
<evidence type="ECO:0000313" key="2">
    <source>
        <dbReference type="EMBL" id="ALO49414.1"/>
    </source>
</evidence>
<feature type="signal peptide" evidence="1">
    <location>
        <begin position="1"/>
        <end position="17"/>
    </location>
</feature>
<dbReference type="KEGG" id="peo:AS203_10175"/>
<dbReference type="PROSITE" id="PS01095">
    <property type="entry name" value="GH18_1"/>
    <property type="match status" value="1"/>
</dbReference>
<dbReference type="Proteomes" id="UP000056252">
    <property type="component" value="Chromosome"/>
</dbReference>
<feature type="chain" id="PRO_5006601891" evidence="1">
    <location>
        <begin position="18"/>
        <end position="366"/>
    </location>
</feature>
<reference evidence="3" key="1">
    <citation type="submission" date="2015-11" db="EMBL/GenBank/DDBJ databases">
        <authorList>
            <person name="Holder M.E."/>
            <person name="Ajami N.J."/>
            <person name="Petrosino J.F."/>
        </authorList>
    </citation>
    <scope>NUCLEOTIDE SEQUENCE [LARGE SCALE GENOMIC DNA]</scope>
    <source>
        <strain evidence="3">F0113</strain>
    </source>
</reference>
<keyword evidence="2" id="KW-0378">Hydrolase</keyword>
<accession>A0A0S2KM83</accession>
<organism evidence="2 3">
    <name type="scientific">Hoylesella enoeca</name>
    <dbReference type="NCBI Taxonomy" id="76123"/>
    <lineage>
        <taxon>Bacteria</taxon>
        <taxon>Pseudomonadati</taxon>
        <taxon>Bacteroidota</taxon>
        <taxon>Bacteroidia</taxon>
        <taxon>Bacteroidales</taxon>
        <taxon>Prevotellaceae</taxon>
        <taxon>Hoylesella</taxon>
    </lineage>
</organism>
<sequence>MKNILKTFLLSACGVMALSSCSDWTDTEIKDPADLTKTNKSEAYYAQLREYKKSDHQMSFGWFGNWTGSGVVLENSLAGLPDSTDFVSLWGNWKNPSEAQLRDLRFVQQTKSTKALICCLVFDIGDQITPEIPEDKRAAGMSFKEWRHEFWGWGNDEASQLAATEKYANALCDTIDKYGYDGFDIDAEPSYAQPFATDRELWENKKVMTKFVQTLSKRIGPKSGTGRLLVVDGEPEAFLDSLGSHFDYFILQAYGGSSNSGLNGRYARQVEHFKAYLTPEQVAKKLIVCENFERYASSGGVNFTTPDGTVVPSLLGFAYWSPEYNGKSYRKGGVGSYHMEYEYGSSATVTYPFLRRAIQIMNPSIN</sequence>
<dbReference type="InterPro" id="IPR001579">
    <property type="entry name" value="Glyco_hydro_18_chit_AS"/>
</dbReference>